<evidence type="ECO:0000313" key="2">
    <source>
        <dbReference type="EMBL" id="OXV07095.1"/>
    </source>
</evidence>
<dbReference type="PANTHER" id="PTHR43591:SF31">
    <property type="entry name" value="LAEA-LIKE, PUTATIVE (AFU_ORTHOLOGUE AFUA_8G01930)-RELATED"/>
    <property type="match status" value="1"/>
</dbReference>
<dbReference type="OrthoDB" id="2013972at2759"/>
<dbReference type="Proteomes" id="UP000243515">
    <property type="component" value="Unassembled WGS sequence"/>
</dbReference>
<evidence type="ECO:0008006" key="4">
    <source>
        <dbReference type="Google" id="ProtNLM"/>
    </source>
</evidence>
<evidence type="ECO:0000256" key="1">
    <source>
        <dbReference type="SAM" id="MobiDB-lite"/>
    </source>
</evidence>
<dbReference type="Gene3D" id="3.40.50.150">
    <property type="entry name" value="Vaccinia Virus protein VP39"/>
    <property type="match status" value="1"/>
</dbReference>
<feature type="region of interest" description="Disordered" evidence="1">
    <location>
        <begin position="1"/>
        <end position="29"/>
    </location>
</feature>
<proteinExistence type="predicted"/>
<comment type="caution">
    <text evidence="2">The sequence shown here is derived from an EMBL/GenBank/DDBJ whole genome shotgun (WGS) entry which is preliminary data.</text>
</comment>
<reference evidence="2 3" key="1">
    <citation type="journal article" date="2015" name="Environ. Microbiol.">
        <title>Metagenome sequence of Elaphomyces granulatus from sporocarp tissue reveals Ascomycota ectomycorrhizal fingerprints of genome expansion and a Proteobacteria-rich microbiome.</title>
        <authorList>
            <person name="Quandt C.A."/>
            <person name="Kohler A."/>
            <person name="Hesse C.N."/>
            <person name="Sharpton T.J."/>
            <person name="Martin F."/>
            <person name="Spatafora J.W."/>
        </authorList>
    </citation>
    <scope>NUCLEOTIDE SEQUENCE [LARGE SCALE GENOMIC DNA]</scope>
    <source>
        <strain evidence="2 3">OSC145934</strain>
    </source>
</reference>
<sequence>MTEPQAQDENPPQPTLDDGDSAFEGSLGGSVTTSLRSSIRNYVYENGRRYHAYREGEYVLPNDEAEQDRLELTHHIYQLLLGGRLCLAPVKKLQRVLDLGTGTGLWAMDFADEHPEAQVLGMENIPTGVPSNCSFEIDDFEQDWAYARQFDFIHSREMEGSIRDHDRFFRQCFEFLNPGGYLEMQTIETIPRFADGTDEKGQPLTKWADLLNVAAVKYGKPFRSASTWKEKMEKAGFNVVQEIKQLPLNQWPEDPKKKELGAFHMENVLESLESYSYAPFTRFLGWSKEELEVFLTTLRRDVRDTSIHVYTHVFLIYGQKPV</sequence>
<dbReference type="CDD" id="cd02440">
    <property type="entry name" value="AdoMet_MTases"/>
    <property type="match status" value="1"/>
</dbReference>
<gene>
    <name evidence="2" type="ORF">Egran_05140</name>
</gene>
<dbReference type="GO" id="GO:0008168">
    <property type="term" value="F:methyltransferase activity"/>
    <property type="evidence" value="ECO:0007669"/>
    <property type="project" value="TreeGrafter"/>
</dbReference>
<dbReference type="AlphaFoldDB" id="A0A232LSH6"/>
<dbReference type="Pfam" id="PF13489">
    <property type="entry name" value="Methyltransf_23"/>
    <property type="match status" value="1"/>
</dbReference>
<dbReference type="EMBL" id="NPHW01005118">
    <property type="protein sequence ID" value="OXV07095.1"/>
    <property type="molecule type" value="Genomic_DNA"/>
</dbReference>
<accession>A0A232LSH6</accession>
<dbReference type="SUPFAM" id="SSF53335">
    <property type="entry name" value="S-adenosyl-L-methionine-dependent methyltransferases"/>
    <property type="match status" value="1"/>
</dbReference>
<feature type="compositionally biased region" description="Polar residues" evidence="1">
    <location>
        <begin position="1"/>
        <end position="10"/>
    </location>
</feature>
<keyword evidence="3" id="KW-1185">Reference proteome</keyword>
<name>A0A232LSH6_9EURO</name>
<protein>
    <recommendedName>
        <fullName evidence="4">Methyltransferase domain-containing protein</fullName>
    </recommendedName>
</protein>
<dbReference type="InterPro" id="IPR029063">
    <property type="entry name" value="SAM-dependent_MTases_sf"/>
</dbReference>
<evidence type="ECO:0000313" key="3">
    <source>
        <dbReference type="Proteomes" id="UP000243515"/>
    </source>
</evidence>
<organism evidence="2 3">
    <name type="scientific">Elaphomyces granulatus</name>
    <dbReference type="NCBI Taxonomy" id="519963"/>
    <lineage>
        <taxon>Eukaryota</taxon>
        <taxon>Fungi</taxon>
        <taxon>Dikarya</taxon>
        <taxon>Ascomycota</taxon>
        <taxon>Pezizomycotina</taxon>
        <taxon>Eurotiomycetes</taxon>
        <taxon>Eurotiomycetidae</taxon>
        <taxon>Eurotiales</taxon>
        <taxon>Elaphomycetaceae</taxon>
        <taxon>Elaphomyces</taxon>
    </lineage>
</organism>
<dbReference type="PANTHER" id="PTHR43591">
    <property type="entry name" value="METHYLTRANSFERASE"/>
    <property type="match status" value="1"/>
</dbReference>